<evidence type="ECO:0000313" key="8">
    <source>
        <dbReference type="Proteomes" id="UP000095284"/>
    </source>
</evidence>
<evidence type="ECO:0000256" key="1">
    <source>
        <dbReference type="ARBA" id="ARBA00001947"/>
    </source>
</evidence>
<dbReference type="InterPro" id="IPR001261">
    <property type="entry name" value="ArgE/DapE_CS"/>
</dbReference>
<keyword evidence="3" id="KW-0479">Metal-binding</keyword>
<name>A0A1I7RY14_BURXY</name>
<dbReference type="OrthoDB" id="3064516at2759"/>
<evidence type="ECO:0000313" key="10">
    <source>
        <dbReference type="WBParaSite" id="BXY_0563100.1"/>
    </source>
</evidence>
<dbReference type="InterPro" id="IPR002933">
    <property type="entry name" value="Peptidase_M20"/>
</dbReference>
<dbReference type="eggNOG" id="KOG2275">
    <property type="taxonomic scope" value="Eukaryota"/>
</dbReference>
<dbReference type="Proteomes" id="UP000095284">
    <property type="component" value="Unplaced"/>
</dbReference>
<dbReference type="InterPro" id="IPR011650">
    <property type="entry name" value="Peptidase_M20_dimer"/>
</dbReference>
<reference evidence="10" key="1">
    <citation type="submission" date="2016-11" db="UniProtKB">
        <authorList>
            <consortium name="WormBaseParasite"/>
        </authorList>
    </citation>
    <scope>IDENTIFICATION</scope>
</reference>
<dbReference type="GO" id="GO:0016787">
    <property type="term" value="F:hydrolase activity"/>
    <property type="evidence" value="ECO:0007669"/>
    <property type="project" value="UniProtKB-KW"/>
</dbReference>
<accession>A0A1I7RY14</accession>
<evidence type="ECO:0000259" key="6">
    <source>
        <dbReference type="Pfam" id="PF07687"/>
    </source>
</evidence>
<dbReference type="PROSITE" id="PS00759">
    <property type="entry name" value="ARGE_DAPE_CPG2_2"/>
    <property type="match status" value="1"/>
</dbReference>
<evidence type="ECO:0000256" key="4">
    <source>
        <dbReference type="ARBA" id="ARBA00022801"/>
    </source>
</evidence>
<proteinExistence type="inferred from homology"/>
<dbReference type="SMR" id="A0A1I7RY14"/>
<comment type="similarity">
    <text evidence="2">Belongs to the peptidase M20A family.</text>
</comment>
<dbReference type="Pfam" id="PF07687">
    <property type="entry name" value="M20_dimer"/>
    <property type="match status" value="1"/>
</dbReference>
<dbReference type="PANTHER" id="PTHR43808">
    <property type="entry name" value="ACETYLORNITHINE DEACETYLASE"/>
    <property type="match status" value="1"/>
</dbReference>
<dbReference type="GO" id="GO:0046872">
    <property type="term" value="F:metal ion binding"/>
    <property type="evidence" value="ECO:0007669"/>
    <property type="project" value="UniProtKB-KW"/>
</dbReference>
<sequence>MDTMSKLSITDFLIKLMNIESTTGGEGPLANFIKEFCEFEGFEVILQDVEIHKNRYNLLIKHTKAEISDVKFLLNTHMDTVPPYTHHRIGDECIYGRGSNDAKGQIASMIFALRTLKKESPELSKQVALLLVVGEETDHVGMIRANDLNLCPSYLIVGEPTELIFAHAQKGALKIRLISKGRPAHSGYPEKGRSAIHNLLDVLQDLRSHEWPRNDDLGETTLNVGLIQGGQALNALAGHAEASLMFRVVDSAAGLLQEVETIVKGRVEIDVLGLNEPVHLTKPPEPFKSQSVAFNTDIPYFNNYKKLDGVYLIGAGSITTAHSKHEFIPIEELEKCPGMICSLLDKLHEK</sequence>
<keyword evidence="5" id="KW-0862">Zinc</keyword>
<dbReference type="InterPro" id="IPR050072">
    <property type="entry name" value="Peptidase_M20A"/>
</dbReference>
<reference evidence="7" key="2">
    <citation type="submission" date="2020-09" db="EMBL/GenBank/DDBJ databases">
        <authorList>
            <person name="Kikuchi T."/>
        </authorList>
    </citation>
    <scope>NUCLEOTIDE SEQUENCE</scope>
    <source>
        <strain evidence="7">Ka4C1</strain>
    </source>
</reference>
<dbReference type="WBParaSite" id="BXY_0563100.1">
    <property type="protein sequence ID" value="BXY_0563100.1"/>
    <property type="gene ID" value="BXY_0563100"/>
</dbReference>
<dbReference type="AlphaFoldDB" id="A0A1I7RY14"/>
<dbReference type="SUPFAM" id="SSF53187">
    <property type="entry name" value="Zn-dependent exopeptidases"/>
    <property type="match status" value="1"/>
</dbReference>
<comment type="cofactor">
    <cofactor evidence="1">
        <name>Zn(2+)</name>
        <dbReference type="ChEBI" id="CHEBI:29105"/>
    </cofactor>
</comment>
<dbReference type="InterPro" id="IPR036264">
    <property type="entry name" value="Bact_exopeptidase_dim_dom"/>
</dbReference>
<evidence type="ECO:0000256" key="5">
    <source>
        <dbReference type="ARBA" id="ARBA00022833"/>
    </source>
</evidence>
<dbReference type="Pfam" id="PF01546">
    <property type="entry name" value="Peptidase_M20"/>
    <property type="match status" value="1"/>
</dbReference>
<dbReference type="Proteomes" id="UP000659654">
    <property type="component" value="Unassembled WGS sequence"/>
</dbReference>
<dbReference type="Proteomes" id="UP000582659">
    <property type="component" value="Unassembled WGS sequence"/>
</dbReference>
<dbReference type="Gene3D" id="3.40.630.10">
    <property type="entry name" value="Zn peptidases"/>
    <property type="match status" value="1"/>
</dbReference>
<organism evidence="8 10">
    <name type="scientific">Bursaphelenchus xylophilus</name>
    <name type="common">Pinewood nematode worm</name>
    <name type="synonym">Aphelenchoides xylophilus</name>
    <dbReference type="NCBI Taxonomy" id="6326"/>
    <lineage>
        <taxon>Eukaryota</taxon>
        <taxon>Metazoa</taxon>
        <taxon>Ecdysozoa</taxon>
        <taxon>Nematoda</taxon>
        <taxon>Chromadorea</taxon>
        <taxon>Rhabditida</taxon>
        <taxon>Tylenchina</taxon>
        <taxon>Tylenchomorpha</taxon>
        <taxon>Aphelenchoidea</taxon>
        <taxon>Aphelenchoididae</taxon>
        <taxon>Bursaphelenchus</taxon>
    </lineage>
</organism>
<gene>
    <name evidence="7" type="ORF">BXYJ_LOCUS1624</name>
</gene>
<evidence type="ECO:0000313" key="7">
    <source>
        <dbReference type="EMBL" id="CAD5209816.1"/>
    </source>
</evidence>
<dbReference type="SUPFAM" id="SSF55031">
    <property type="entry name" value="Bacterial exopeptidase dimerisation domain"/>
    <property type="match status" value="1"/>
</dbReference>
<evidence type="ECO:0000256" key="3">
    <source>
        <dbReference type="ARBA" id="ARBA00022723"/>
    </source>
</evidence>
<dbReference type="EMBL" id="CAJFDI010000001">
    <property type="protein sequence ID" value="CAD5209816.1"/>
    <property type="molecule type" value="Genomic_DNA"/>
</dbReference>
<keyword evidence="9" id="KW-1185">Reference proteome</keyword>
<protein>
    <submittedName>
        <fullName evidence="7">(pine wood nematode) hypothetical protein</fullName>
    </submittedName>
    <submittedName>
        <fullName evidence="10">M20_dimer domain-containing protein</fullName>
    </submittedName>
</protein>
<dbReference type="Gene3D" id="3.30.70.360">
    <property type="match status" value="1"/>
</dbReference>
<evidence type="ECO:0000313" key="9">
    <source>
        <dbReference type="Proteomes" id="UP000659654"/>
    </source>
</evidence>
<feature type="domain" description="Peptidase M20 dimerisation" evidence="6">
    <location>
        <begin position="168"/>
        <end position="264"/>
    </location>
</feature>
<evidence type="ECO:0000256" key="2">
    <source>
        <dbReference type="ARBA" id="ARBA00006247"/>
    </source>
</evidence>
<dbReference type="EMBL" id="CAJFCV020000001">
    <property type="protein sequence ID" value="CAG9085180.1"/>
    <property type="molecule type" value="Genomic_DNA"/>
</dbReference>
<dbReference type="PANTHER" id="PTHR43808:SF8">
    <property type="entry name" value="PEPTIDASE M20 DIMERISATION DOMAIN-CONTAINING PROTEIN"/>
    <property type="match status" value="1"/>
</dbReference>
<keyword evidence="4" id="KW-0378">Hydrolase</keyword>